<accession>A0ABV1KVW9</accession>
<dbReference type="RefSeq" id="WP_232186518.1">
    <property type="nucleotide sequence ID" value="NZ_JAIOAP010000008.1"/>
</dbReference>
<keyword evidence="3" id="KW-1185">Reference proteome</keyword>
<name>A0ABV1KVW9_9BACL</name>
<dbReference type="EMBL" id="JASKHM010000009">
    <property type="protein sequence ID" value="MEQ4484152.1"/>
    <property type="molecule type" value="Genomic_DNA"/>
</dbReference>
<evidence type="ECO:0000313" key="3">
    <source>
        <dbReference type="Proteomes" id="UP001493487"/>
    </source>
</evidence>
<reference evidence="2 3" key="1">
    <citation type="journal article" date="2023" name="Genome Announc.">
        <title>Pan-Genome Analyses of the Genus Cohnella and Proposal of the Novel Species Cohnella silvisoli sp. nov., Isolated from Forest Soil.</title>
        <authorList>
            <person name="Wang C."/>
            <person name="Mao L."/>
            <person name="Bao G."/>
            <person name="Zhu H."/>
        </authorList>
    </citation>
    <scope>NUCLEOTIDE SEQUENCE [LARGE SCALE GENOMIC DNA]</scope>
    <source>
        <strain evidence="2 3">NL03-T5-1</strain>
    </source>
</reference>
<dbReference type="InterPro" id="IPR011330">
    <property type="entry name" value="Glyco_hydro/deAcase_b/a-brl"/>
</dbReference>
<organism evidence="2 3">
    <name type="scientific">Cohnella silvisoli</name>
    <dbReference type="NCBI Taxonomy" id="2873699"/>
    <lineage>
        <taxon>Bacteria</taxon>
        <taxon>Bacillati</taxon>
        <taxon>Bacillota</taxon>
        <taxon>Bacilli</taxon>
        <taxon>Bacillales</taxon>
        <taxon>Paenibacillaceae</taxon>
        <taxon>Cohnella</taxon>
    </lineage>
</organism>
<feature type="domain" description="Glycoside hydrolase family 38 N-terminal" evidence="1">
    <location>
        <begin position="10"/>
        <end position="306"/>
    </location>
</feature>
<comment type="caution">
    <text evidence="2">The sequence shown here is derived from an EMBL/GenBank/DDBJ whole genome shotgun (WGS) entry which is preliminary data.</text>
</comment>
<sequence length="819" mass="93320">MSKQLARKWKVYVIHHSHTDIGYTERQEKIERFHGDFIRQVVRILNDIKSGKRAELKGFRWVCETFWQVEKFLAVATADEIRTFEEAIRDGDIELSGTYLNMNELISGDVLKPMLNRSVAYGQSLGVPVRSAMIADINGLSWGYAQEMADAGIEHFLTCIHPLHGIFPLGRKQTPFWWKTPKGDRLLVWNNEYYHMGNELGLVPNAVNSYVMKDEFKAFPVLENHHESSAKRIFRYLRNLEDEGYPYSFVPTMVSGLITDNSPPYGGIVDYIREWNAKYGDEIEMELTTLSPFFDKVKQEADTVPIPEYEGDWPDWWSDGLASTPHSTQLFREAQRKLQVIKCLDPGLEVATAERIAQAERLLALYSEHTWGYSSSIEEPWNNMVLQLGARKEGMATQAHQAIMTLYDDLLEARGEALLYPERPLRYRIINTSELDLTDYAQLYVDYWEFPRLKLGLEVKDVITGEVYRHQVIWASRGNVVVVEVPIKAGEEKHLEIVSCPDDMSRAATSSIQIEGTDGVRDIAPIAGLHGKFADDSAILIDGTLLETPYVRIEWVQGEGIVSWLDKRSGKDLIRDDRKHAPFTPVYDVTPVDRHEDMVAVRRAIGRNRKGKNAVVATGHLIGSKNIYQGSLFATVELQYKVAGTSYYAVHLTAYAHTPRVDVSVRFHKDSVWEPENLYISLPFGGEELWIEKTGIVLKPHVNQLPGTGTDFYCLQEGFCFTGADQWVAVAMPDTPLLQTGPVEHHRILLHGHPDLAKAPHLPYAWTMTNYWETNFKATVGGFYEFKYSILWGNERQSAERAIQYCRAVNAGLVCYRSE</sequence>
<proteinExistence type="predicted"/>
<evidence type="ECO:0000259" key="1">
    <source>
        <dbReference type="Pfam" id="PF01074"/>
    </source>
</evidence>
<dbReference type="GO" id="GO:0016787">
    <property type="term" value="F:hydrolase activity"/>
    <property type="evidence" value="ECO:0007669"/>
    <property type="project" value="UniProtKB-KW"/>
</dbReference>
<protein>
    <submittedName>
        <fullName evidence="2">Glycoside hydrolase</fullName>
    </submittedName>
</protein>
<evidence type="ECO:0000313" key="2">
    <source>
        <dbReference type="EMBL" id="MEQ4484152.1"/>
    </source>
</evidence>
<dbReference type="Gene3D" id="3.20.110.10">
    <property type="entry name" value="Glycoside hydrolase 38, N terminal domain"/>
    <property type="match status" value="1"/>
</dbReference>
<dbReference type="Proteomes" id="UP001493487">
    <property type="component" value="Unassembled WGS sequence"/>
</dbReference>
<dbReference type="InterPro" id="IPR027291">
    <property type="entry name" value="Glyco_hydro_38_N_sf"/>
</dbReference>
<dbReference type="Pfam" id="PF01074">
    <property type="entry name" value="Glyco_hydro_38N"/>
    <property type="match status" value="1"/>
</dbReference>
<gene>
    <name evidence="2" type="ORF">QJS35_17280</name>
</gene>
<dbReference type="CDD" id="cd10791">
    <property type="entry name" value="GH38N_AMII_like_1"/>
    <property type="match status" value="1"/>
</dbReference>
<dbReference type="SUPFAM" id="SSF88713">
    <property type="entry name" value="Glycoside hydrolase/deacetylase"/>
    <property type="match status" value="1"/>
</dbReference>
<keyword evidence="2" id="KW-0378">Hydrolase</keyword>
<dbReference type="InterPro" id="IPR000602">
    <property type="entry name" value="Glyco_hydro_38_N"/>
</dbReference>